<name>A0A2D2W2H8_9CAUD</name>
<keyword evidence="1" id="KW-0812">Transmembrane</keyword>
<evidence type="ECO:0000313" key="3">
    <source>
        <dbReference type="Proteomes" id="UP000241675"/>
    </source>
</evidence>
<keyword evidence="1" id="KW-0472">Membrane</keyword>
<protein>
    <submittedName>
        <fullName evidence="2">Uncharacterized protein</fullName>
    </submittedName>
</protein>
<accession>A0A2D2W2H8</accession>
<reference evidence="2 3" key="2">
    <citation type="submission" date="2017-11" db="EMBL/GenBank/DDBJ databases">
        <title>Lysogenic conversion of Stenotrophomonas maltophilia by temperate phage DLP4.</title>
        <authorList>
            <person name="Dennis J."/>
            <person name="Stothard P."/>
        </authorList>
    </citation>
    <scope>NUCLEOTIDE SEQUENCE [LARGE SCALE GENOMIC DNA]</scope>
</reference>
<feature type="transmembrane region" description="Helical" evidence="1">
    <location>
        <begin position="20"/>
        <end position="39"/>
    </location>
</feature>
<reference evidence="3" key="1">
    <citation type="submission" date="2017-10" db="EMBL/GenBank/DDBJ databases">
        <authorList>
            <person name="Peters D.L."/>
        </authorList>
    </citation>
    <scope>NUCLEOTIDE SEQUENCE [LARGE SCALE GENOMIC DNA]</scope>
</reference>
<evidence type="ECO:0000256" key="1">
    <source>
        <dbReference type="SAM" id="Phobius"/>
    </source>
</evidence>
<proteinExistence type="predicted"/>
<sequence length="142" mass="16210">MNFPRITDDFASALKKGTTLPTRFWLSLSMMLYSAGFFLNQGTWLLSPTFQQMTQLAKVEYWGALYGVAGVLGMWRAISPVSRPFWAWVVNTLIFLVWVLSEIVRVWGLGWESLFSTHTGFLLMAGWCLLRTEATERDTETA</sequence>
<feature type="transmembrane region" description="Helical" evidence="1">
    <location>
        <begin position="113"/>
        <end position="130"/>
    </location>
</feature>
<feature type="transmembrane region" description="Helical" evidence="1">
    <location>
        <begin position="85"/>
        <end position="107"/>
    </location>
</feature>
<evidence type="ECO:0000313" key="2">
    <source>
        <dbReference type="EMBL" id="ATS92345.1"/>
    </source>
</evidence>
<keyword evidence="1" id="KW-1133">Transmembrane helix</keyword>
<dbReference type="EMBL" id="MG189906">
    <property type="protein sequence ID" value="ATS92345.1"/>
    <property type="molecule type" value="Genomic_DNA"/>
</dbReference>
<organism evidence="2 3">
    <name type="scientific">Stenotrophomonas phage vB_SmaS_DLP_5</name>
    <dbReference type="NCBI Taxonomy" id="2044561"/>
    <lineage>
        <taxon>Viruses</taxon>
        <taxon>Duplodnaviria</taxon>
        <taxon>Heunggongvirae</taxon>
        <taxon>Uroviricota</taxon>
        <taxon>Caudoviricetes</taxon>
        <taxon>Delepquintavirus</taxon>
        <taxon>Delepquintavirus DLP5</taxon>
    </lineage>
</organism>
<dbReference type="Proteomes" id="UP000241675">
    <property type="component" value="Segment"/>
</dbReference>
<keyword evidence="3" id="KW-1185">Reference proteome</keyword>
<feature type="transmembrane region" description="Helical" evidence="1">
    <location>
        <begin position="59"/>
        <end position="78"/>
    </location>
</feature>
<gene>
    <name evidence="2" type="ORF">DLP05_030</name>
</gene>